<keyword evidence="1" id="KW-0282">Flagellum</keyword>
<name>A0A1G8KNR5_9BACI</name>
<gene>
    <name evidence="1" type="ORF">SAMN04488123_102220</name>
</gene>
<evidence type="ECO:0000313" key="1">
    <source>
        <dbReference type="EMBL" id="SDI45111.1"/>
    </source>
</evidence>
<keyword evidence="1" id="KW-0969">Cilium</keyword>
<sequence length="138" mass="16004">MAEPANCSECGALYMKTVLSICTHCHQARERRFQTVYQFLKANRAATIMETVIDTGVSEADILEFIRQGRLQPTDLPNFHTPCDFCGQSTRNGRLCSICEKRLQEEIADVYNTKETYSNTAYYNDRFMREQKNERRSL</sequence>
<dbReference type="AlphaFoldDB" id="A0A1G8KNR5"/>
<keyword evidence="1" id="KW-0966">Cell projection</keyword>
<keyword evidence="2" id="KW-1185">Reference proteome</keyword>
<protein>
    <submittedName>
        <fullName evidence="1">Flagellar operon protein TIGR03826</fullName>
    </submittedName>
</protein>
<reference evidence="1 2" key="1">
    <citation type="submission" date="2016-10" db="EMBL/GenBank/DDBJ databases">
        <authorList>
            <person name="de Groot N.N."/>
        </authorList>
    </citation>
    <scope>NUCLEOTIDE SEQUENCE [LARGE SCALE GENOMIC DNA]</scope>
    <source>
        <strain evidence="1 2">DSM 21771</strain>
    </source>
</reference>
<evidence type="ECO:0000313" key="2">
    <source>
        <dbReference type="Proteomes" id="UP000198853"/>
    </source>
</evidence>
<organism evidence="1 2">
    <name type="scientific">Natribacillus halophilus</name>
    <dbReference type="NCBI Taxonomy" id="549003"/>
    <lineage>
        <taxon>Bacteria</taxon>
        <taxon>Bacillati</taxon>
        <taxon>Bacillota</taxon>
        <taxon>Bacilli</taxon>
        <taxon>Bacillales</taxon>
        <taxon>Bacillaceae</taxon>
        <taxon>Natribacillus</taxon>
    </lineage>
</organism>
<dbReference type="Proteomes" id="UP000198853">
    <property type="component" value="Unassembled WGS sequence"/>
</dbReference>
<dbReference type="RefSeq" id="WP_090396127.1">
    <property type="nucleotide sequence ID" value="NZ_FNEN01000002.1"/>
</dbReference>
<dbReference type="OrthoDB" id="1739831at2"/>
<accession>A0A1G8KNR5</accession>
<proteinExistence type="predicted"/>
<dbReference type="EMBL" id="FNEN01000002">
    <property type="protein sequence ID" value="SDI45111.1"/>
    <property type="molecule type" value="Genomic_DNA"/>
</dbReference>